<keyword evidence="1" id="KW-0472">Membrane</keyword>
<organism evidence="3 4">
    <name type="scientific">Actinophytocola glycyrrhizae</name>
    <dbReference type="NCBI Taxonomy" id="2044873"/>
    <lineage>
        <taxon>Bacteria</taxon>
        <taxon>Bacillati</taxon>
        <taxon>Actinomycetota</taxon>
        <taxon>Actinomycetes</taxon>
        <taxon>Pseudonocardiales</taxon>
        <taxon>Pseudonocardiaceae</taxon>
    </lineage>
</organism>
<keyword evidence="4" id="KW-1185">Reference proteome</keyword>
<name>A0ABV9S869_9PSEU</name>
<dbReference type="Proteomes" id="UP001595859">
    <property type="component" value="Unassembled WGS sequence"/>
</dbReference>
<dbReference type="EMBL" id="JBHSIS010000011">
    <property type="protein sequence ID" value="MFC4856836.1"/>
    <property type="molecule type" value="Genomic_DNA"/>
</dbReference>
<dbReference type="RefSeq" id="WP_378058823.1">
    <property type="nucleotide sequence ID" value="NZ_JBHSIS010000011.1"/>
</dbReference>
<sequence>MKALLRAVLLALTASSAILVGPVTPVAAAPQTTHVAAEENRGEEESGDDDNGMWGLLGLLGLVGLVGLVRRGRRNEYLAGPADAPPATRYGDK</sequence>
<keyword evidence="2" id="KW-0732">Signal</keyword>
<feature type="chain" id="PRO_5045141888" evidence="2">
    <location>
        <begin position="20"/>
        <end position="93"/>
    </location>
</feature>
<feature type="transmembrane region" description="Helical" evidence="1">
    <location>
        <begin position="52"/>
        <end position="69"/>
    </location>
</feature>
<evidence type="ECO:0000313" key="4">
    <source>
        <dbReference type="Proteomes" id="UP001595859"/>
    </source>
</evidence>
<protein>
    <submittedName>
        <fullName evidence="3">WGxxGxxG family protein</fullName>
    </submittedName>
</protein>
<accession>A0ABV9S869</accession>
<dbReference type="NCBIfam" id="NF041742">
    <property type="entry name" value="WGxxGxxG_fam"/>
    <property type="match status" value="1"/>
</dbReference>
<evidence type="ECO:0000256" key="2">
    <source>
        <dbReference type="SAM" id="SignalP"/>
    </source>
</evidence>
<evidence type="ECO:0000256" key="1">
    <source>
        <dbReference type="SAM" id="Phobius"/>
    </source>
</evidence>
<keyword evidence="1" id="KW-1133">Transmembrane helix</keyword>
<proteinExistence type="predicted"/>
<evidence type="ECO:0000313" key="3">
    <source>
        <dbReference type="EMBL" id="MFC4856836.1"/>
    </source>
</evidence>
<feature type="signal peptide" evidence="2">
    <location>
        <begin position="1"/>
        <end position="19"/>
    </location>
</feature>
<dbReference type="NCBIfam" id="TIGR01167">
    <property type="entry name" value="LPXTG_anchor"/>
    <property type="match status" value="1"/>
</dbReference>
<comment type="caution">
    <text evidence="3">The sequence shown here is derived from an EMBL/GenBank/DDBJ whole genome shotgun (WGS) entry which is preliminary data.</text>
</comment>
<keyword evidence="1" id="KW-0812">Transmembrane</keyword>
<gene>
    <name evidence="3" type="ORF">ACFPCV_25305</name>
</gene>
<reference evidence="4" key="1">
    <citation type="journal article" date="2019" name="Int. J. Syst. Evol. Microbiol.">
        <title>The Global Catalogue of Microorganisms (GCM) 10K type strain sequencing project: providing services to taxonomists for standard genome sequencing and annotation.</title>
        <authorList>
            <consortium name="The Broad Institute Genomics Platform"/>
            <consortium name="The Broad Institute Genome Sequencing Center for Infectious Disease"/>
            <person name="Wu L."/>
            <person name="Ma J."/>
        </authorList>
    </citation>
    <scope>NUCLEOTIDE SEQUENCE [LARGE SCALE GENOMIC DNA]</scope>
    <source>
        <strain evidence="4">ZS-22-S1</strain>
    </source>
</reference>